<comment type="caution">
    <text evidence="2">The sequence shown here is derived from an EMBL/GenBank/DDBJ whole genome shotgun (WGS) entry which is preliminary data.</text>
</comment>
<reference evidence="2" key="1">
    <citation type="journal article" date="2020" name="Phytopathology">
        <title>Genome Sequence Resources of Colletotrichum truncatum, C. plurivorum, C. musicola, and C. sojae: Four Species Pathogenic to Soybean (Glycine max).</title>
        <authorList>
            <person name="Rogerio F."/>
            <person name="Boufleur T.R."/>
            <person name="Ciampi-Guillardi M."/>
            <person name="Sukno S.A."/>
            <person name="Thon M.R."/>
            <person name="Massola Junior N.S."/>
            <person name="Baroncelli R."/>
        </authorList>
    </citation>
    <scope>NUCLEOTIDE SEQUENCE</scope>
    <source>
        <strain evidence="2">LFN0074</strain>
    </source>
</reference>
<organism evidence="2 3">
    <name type="scientific">Colletotrichum musicola</name>
    <dbReference type="NCBI Taxonomy" id="2175873"/>
    <lineage>
        <taxon>Eukaryota</taxon>
        <taxon>Fungi</taxon>
        <taxon>Dikarya</taxon>
        <taxon>Ascomycota</taxon>
        <taxon>Pezizomycotina</taxon>
        <taxon>Sordariomycetes</taxon>
        <taxon>Hypocreomycetidae</taxon>
        <taxon>Glomerellales</taxon>
        <taxon>Glomerellaceae</taxon>
        <taxon>Colletotrichum</taxon>
        <taxon>Colletotrichum orchidearum species complex</taxon>
    </lineage>
</organism>
<evidence type="ECO:0000313" key="2">
    <source>
        <dbReference type="EMBL" id="KAF6815002.1"/>
    </source>
</evidence>
<dbReference type="Proteomes" id="UP000639643">
    <property type="component" value="Unassembled WGS sequence"/>
</dbReference>
<sequence>MDHVDIDSNIVAPTRTPHNGKARSSLFGSVGIPHTDWRANSTTTLISLDCRQGSGFGFEVLQVPLPSVTAGERLLDTAERREVCRKDCLPYLNTLSLGMFAIWLEDPGALRSEEATEWSPAPSSDRESRQSSDSLMEGAPPDYSSFLHL</sequence>
<accession>A0A8H6JLB5</accession>
<evidence type="ECO:0000256" key="1">
    <source>
        <dbReference type="SAM" id="MobiDB-lite"/>
    </source>
</evidence>
<dbReference type="EMBL" id="WIGM01000713">
    <property type="protein sequence ID" value="KAF6815002.1"/>
    <property type="molecule type" value="Genomic_DNA"/>
</dbReference>
<gene>
    <name evidence="2" type="ORF">CMUS01_12536</name>
</gene>
<protein>
    <submittedName>
        <fullName evidence="2">Uncharacterized protein</fullName>
    </submittedName>
</protein>
<feature type="region of interest" description="Disordered" evidence="1">
    <location>
        <begin position="113"/>
        <end position="149"/>
    </location>
</feature>
<keyword evidence="3" id="KW-1185">Reference proteome</keyword>
<dbReference type="AlphaFoldDB" id="A0A8H6JLB5"/>
<proteinExistence type="predicted"/>
<name>A0A8H6JLB5_9PEZI</name>
<evidence type="ECO:0000313" key="3">
    <source>
        <dbReference type="Proteomes" id="UP000639643"/>
    </source>
</evidence>